<dbReference type="Proteomes" id="UP001066276">
    <property type="component" value="Chromosome 2_1"/>
</dbReference>
<reference evidence="2" key="1">
    <citation type="journal article" date="2022" name="bioRxiv">
        <title>Sequencing and chromosome-scale assembly of the giantPleurodeles waltlgenome.</title>
        <authorList>
            <person name="Brown T."/>
            <person name="Elewa A."/>
            <person name="Iarovenko S."/>
            <person name="Subramanian E."/>
            <person name="Araus A.J."/>
            <person name="Petzold A."/>
            <person name="Susuki M."/>
            <person name="Suzuki K.-i.T."/>
            <person name="Hayashi T."/>
            <person name="Toyoda A."/>
            <person name="Oliveira C."/>
            <person name="Osipova E."/>
            <person name="Leigh N.D."/>
            <person name="Simon A."/>
            <person name="Yun M.H."/>
        </authorList>
    </citation>
    <scope>NUCLEOTIDE SEQUENCE</scope>
    <source>
        <strain evidence="2">20211129_DDA</strain>
        <tissue evidence="2">Liver</tissue>
    </source>
</reference>
<feature type="compositionally biased region" description="Basic and acidic residues" evidence="1">
    <location>
        <begin position="10"/>
        <end position="38"/>
    </location>
</feature>
<accession>A0AAV7VLG3</accession>
<organism evidence="2 3">
    <name type="scientific">Pleurodeles waltl</name>
    <name type="common">Iberian ribbed newt</name>
    <dbReference type="NCBI Taxonomy" id="8319"/>
    <lineage>
        <taxon>Eukaryota</taxon>
        <taxon>Metazoa</taxon>
        <taxon>Chordata</taxon>
        <taxon>Craniata</taxon>
        <taxon>Vertebrata</taxon>
        <taxon>Euteleostomi</taxon>
        <taxon>Amphibia</taxon>
        <taxon>Batrachia</taxon>
        <taxon>Caudata</taxon>
        <taxon>Salamandroidea</taxon>
        <taxon>Salamandridae</taxon>
        <taxon>Pleurodelinae</taxon>
        <taxon>Pleurodeles</taxon>
    </lineage>
</organism>
<gene>
    <name evidence="2" type="ORF">NDU88_004973</name>
</gene>
<proteinExistence type="predicted"/>
<comment type="caution">
    <text evidence="2">The sequence shown here is derived from an EMBL/GenBank/DDBJ whole genome shotgun (WGS) entry which is preliminary data.</text>
</comment>
<sequence>MRCAPAGSTRPDRDWREERGTEKTIGEQEGCGRPRDKQNTAPPGKCRGPTERHGTVPSTNVQDGDRPNGNGPRHAEG</sequence>
<name>A0AAV7VLG3_PLEWA</name>
<dbReference type="EMBL" id="JANPWB010000003">
    <property type="protein sequence ID" value="KAJ1201158.1"/>
    <property type="molecule type" value="Genomic_DNA"/>
</dbReference>
<evidence type="ECO:0000313" key="2">
    <source>
        <dbReference type="EMBL" id="KAJ1201158.1"/>
    </source>
</evidence>
<protein>
    <submittedName>
        <fullName evidence="2">Uncharacterized protein</fullName>
    </submittedName>
</protein>
<dbReference type="AlphaFoldDB" id="A0AAV7VLG3"/>
<evidence type="ECO:0000313" key="3">
    <source>
        <dbReference type="Proteomes" id="UP001066276"/>
    </source>
</evidence>
<feature type="region of interest" description="Disordered" evidence="1">
    <location>
        <begin position="1"/>
        <end position="77"/>
    </location>
</feature>
<keyword evidence="3" id="KW-1185">Reference proteome</keyword>
<evidence type="ECO:0000256" key="1">
    <source>
        <dbReference type="SAM" id="MobiDB-lite"/>
    </source>
</evidence>